<dbReference type="Pfam" id="PF13361">
    <property type="entry name" value="UvrD_C"/>
    <property type="match status" value="1"/>
</dbReference>
<feature type="domain" description="UvrD-like helicase ATP-binding" evidence="5">
    <location>
        <begin position="1265"/>
        <end position="1354"/>
    </location>
</feature>
<dbReference type="Pfam" id="PF13086">
    <property type="entry name" value="AAA_11"/>
    <property type="match status" value="1"/>
</dbReference>
<name>A0AAX6HM05_IRIPA</name>
<dbReference type="CDD" id="cd18808">
    <property type="entry name" value="SF1_C_Upf1"/>
    <property type="match status" value="1"/>
</dbReference>
<reference evidence="9" key="2">
    <citation type="submission" date="2023-04" db="EMBL/GenBank/DDBJ databases">
        <authorList>
            <person name="Bruccoleri R.E."/>
            <person name="Oakeley E.J."/>
            <person name="Faust A.-M."/>
            <person name="Dessus-Babus S."/>
            <person name="Altorfer M."/>
            <person name="Burckhardt D."/>
            <person name="Oertli M."/>
            <person name="Naumann U."/>
            <person name="Petersen F."/>
            <person name="Wong J."/>
        </authorList>
    </citation>
    <scope>NUCLEOTIDE SEQUENCE</scope>
    <source>
        <strain evidence="9">GSM-AAB239-AS_SAM_17_03QT</strain>
        <tissue evidence="9">Leaf</tissue>
    </source>
</reference>
<evidence type="ECO:0008006" key="11">
    <source>
        <dbReference type="Google" id="ProtNLM"/>
    </source>
</evidence>
<dbReference type="EMBL" id="JANAVB010007935">
    <property type="protein sequence ID" value="KAJ6842119.1"/>
    <property type="molecule type" value="Genomic_DNA"/>
</dbReference>
<evidence type="ECO:0000256" key="4">
    <source>
        <dbReference type="ARBA" id="ARBA00022840"/>
    </source>
</evidence>
<evidence type="ECO:0000259" key="5">
    <source>
        <dbReference type="Pfam" id="PF00580"/>
    </source>
</evidence>
<dbReference type="Pfam" id="PF00580">
    <property type="entry name" value="UvrD-helicase"/>
    <property type="match status" value="1"/>
</dbReference>
<feature type="domain" description="DNA2/NAM7 helicase-like C-terminal" evidence="7">
    <location>
        <begin position="562"/>
        <end position="756"/>
    </location>
</feature>
<evidence type="ECO:0000313" key="10">
    <source>
        <dbReference type="Proteomes" id="UP001140949"/>
    </source>
</evidence>
<dbReference type="Proteomes" id="UP001140949">
    <property type="component" value="Unassembled WGS sequence"/>
</dbReference>
<accession>A0AAX6HM05</accession>
<keyword evidence="4" id="KW-0067">ATP-binding</keyword>
<evidence type="ECO:0000259" key="6">
    <source>
        <dbReference type="Pfam" id="PF13086"/>
    </source>
</evidence>
<keyword evidence="2" id="KW-0378">Hydrolase</keyword>
<dbReference type="PANTHER" id="PTHR21529">
    <property type="entry name" value="MAMMARY TURMOR VIRUS RECEPTOR HOMOLOG 1, 2 MTVR1, 2"/>
    <property type="match status" value="1"/>
</dbReference>
<dbReference type="InterPro" id="IPR047187">
    <property type="entry name" value="SF1_C_Upf1"/>
</dbReference>
<feature type="domain" description="DNA2/NAM7 helicase helicase" evidence="6">
    <location>
        <begin position="233"/>
        <end position="555"/>
    </location>
</feature>
<dbReference type="InterPro" id="IPR027417">
    <property type="entry name" value="P-loop_NTPase"/>
</dbReference>
<evidence type="ECO:0000256" key="1">
    <source>
        <dbReference type="ARBA" id="ARBA00022741"/>
    </source>
</evidence>
<dbReference type="PANTHER" id="PTHR21529:SF4">
    <property type="entry name" value="TPR AND ANKYRIN REPEAT-CONTAINING PROTEIN 1"/>
    <property type="match status" value="1"/>
</dbReference>
<dbReference type="InterPro" id="IPR014017">
    <property type="entry name" value="DNA_helicase_UvrD-like_C"/>
</dbReference>
<reference evidence="9" key="1">
    <citation type="journal article" date="2023" name="GigaByte">
        <title>Genome assembly of the bearded iris, Iris pallida Lam.</title>
        <authorList>
            <person name="Bruccoleri R.E."/>
            <person name="Oakeley E.J."/>
            <person name="Faust A.M.E."/>
            <person name="Altorfer M."/>
            <person name="Dessus-Babus S."/>
            <person name="Burckhardt D."/>
            <person name="Oertli M."/>
            <person name="Naumann U."/>
            <person name="Petersen F."/>
            <person name="Wong J."/>
        </authorList>
    </citation>
    <scope>NUCLEOTIDE SEQUENCE</scope>
    <source>
        <strain evidence="9">GSM-AAB239-AS_SAM_17_03QT</strain>
    </source>
</reference>
<dbReference type="GO" id="GO:0005694">
    <property type="term" value="C:chromosome"/>
    <property type="evidence" value="ECO:0007669"/>
    <property type="project" value="UniProtKB-ARBA"/>
</dbReference>
<dbReference type="GO" id="GO:0005524">
    <property type="term" value="F:ATP binding"/>
    <property type="evidence" value="ECO:0007669"/>
    <property type="project" value="UniProtKB-KW"/>
</dbReference>
<dbReference type="InterPro" id="IPR041677">
    <property type="entry name" value="DNA2/NAM7_AAA_11"/>
</dbReference>
<evidence type="ECO:0000313" key="9">
    <source>
        <dbReference type="EMBL" id="KAJ6842119.1"/>
    </source>
</evidence>
<dbReference type="GO" id="GO:0004386">
    <property type="term" value="F:helicase activity"/>
    <property type="evidence" value="ECO:0007669"/>
    <property type="project" value="UniProtKB-KW"/>
</dbReference>
<gene>
    <name evidence="9" type="ORF">M6B38_303210</name>
</gene>
<organism evidence="9 10">
    <name type="scientific">Iris pallida</name>
    <name type="common">Sweet iris</name>
    <dbReference type="NCBI Taxonomy" id="29817"/>
    <lineage>
        <taxon>Eukaryota</taxon>
        <taxon>Viridiplantae</taxon>
        <taxon>Streptophyta</taxon>
        <taxon>Embryophyta</taxon>
        <taxon>Tracheophyta</taxon>
        <taxon>Spermatophyta</taxon>
        <taxon>Magnoliopsida</taxon>
        <taxon>Liliopsida</taxon>
        <taxon>Asparagales</taxon>
        <taxon>Iridaceae</taxon>
        <taxon>Iridoideae</taxon>
        <taxon>Irideae</taxon>
        <taxon>Iris</taxon>
    </lineage>
</organism>
<evidence type="ECO:0000256" key="2">
    <source>
        <dbReference type="ARBA" id="ARBA00022801"/>
    </source>
</evidence>
<dbReference type="Pfam" id="PF13087">
    <property type="entry name" value="AAA_12"/>
    <property type="match status" value="1"/>
</dbReference>
<dbReference type="SUPFAM" id="SSF48452">
    <property type="entry name" value="TPR-like"/>
    <property type="match status" value="1"/>
</dbReference>
<dbReference type="InterPro" id="IPR041679">
    <property type="entry name" value="DNA2/NAM7-like_C"/>
</dbReference>
<keyword evidence="1" id="KW-0547">Nucleotide-binding</keyword>
<evidence type="ECO:0000259" key="7">
    <source>
        <dbReference type="Pfam" id="PF13087"/>
    </source>
</evidence>
<dbReference type="InterPro" id="IPR039904">
    <property type="entry name" value="TRANK1"/>
</dbReference>
<evidence type="ECO:0000256" key="3">
    <source>
        <dbReference type="ARBA" id="ARBA00022806"/>
    </source>
</evidence>
<proteinExistence type="predicted"/>
<dbReference type="FunFam" id="3.40.50.300:FF:000326">
    <property type="entry name" value="P-loop containing nucleoside triphosphate hydrolase"/>
    <property type="match status" value="1"/>
</dbReference>
<protein>
    <recommendedName>
        <fullName evidence="11">UvrD-like helicase ATP-binding domain-containing protein</fullName>
    </recommendedName>
</protein>
<comment type="caution">
    <text evidence="9">The sequence shown here is derived from an EMBL/GenBank/DDBJ whole genome shotgun (WGS) entry which is preliminary data.</text>
</comment>
<keyword evidence="10" id="KW-1185">Reference proteome</keyword>
<sequence length="2417" mass="272793">MASAHQLVDVIGKWSHQDLLNERLLFDADEPEATIPPTFLSLHHYFGSFRRPFLEETRAHLASRGSAPDAPRFDVRVERRVIRLAGFEPGGSVCFRRSSIGGGGGGGHVPEVADVVLLSAAGEPDGPGELGFVTEVSGGGCFRMKLGDLSGIKNGIAEDVSYVVVFLGNVGFRSEVWRCLNAVDGDDGGSNLDLVRQTLHPDSLVSVKDCSCFTESEILLNGTLRHSFHTCRLNESQMKAIIHVLCTLRCSHLLSIGRIYGYPGTGKTEIIAVVSCIVLQMKSKAVICAPTAYSVSDIVRRVLRLLDQSDFGTYNHGFTGPQSDIVVLGSQDSIIVSFEDRVRMLMPCFSSASGWKKRIDQMVDFLDGALQKYNISSNCEEYLKIPDISNLKEKFSSVAFSLKDCISLILNYLSSSLFSEAEVHDLASLVSLIQSMWSDLSNNCTNVAVEKFLISRRTCLDLLDALSNTLRIPVIADRQLIEHLCLQHASLIFCTVSDVSKLPSLGSISSASTVIVDRACELSESDSHVVLQLKGLRHVILFGGSCYKPPYVFSKNLQNTGYGRSLFERLCLSSDPECTLEIQYRMHPEISNFPSRKFFKKKLLDSPTILDRIIRERFLPDCISGAYRFIDVLDGREVDDEENHGSENPLEAEVVFKIISTLSKDSGTLRDTLTVGVISPSASQICYIQAMLADRTDHEGGSRLWMKSFDDIECREVDVIIISTTGITRMAPSGLSQISGFCLTRARRFLWIVGNSEMLKRSCSVWQELVLDAEQRGCLCVATEDQFLANTILKIKSELQELDELLNPGTNHFTGTKWKVLVSNDFRRSFVGIKSNLTKKIILGLLWKLSCGWRPKRRSLYLSMYVKQFRVQGLTVVCTTDVVKENNYIQVMKVWDVLTLMDVPKLLQRLEHMMSLFDPIYVKYCMADKFEGTLLVPMSWTNCPESFLDKELLLHNSGSGNNINSFEDVIVRAESIKGLIMPRFYSLSSGYVKHLLTASNGEEIDLPFEVSDCESEIITFPESAFILGRSGTGKTYVLLTKLVQREQHYVLATQEYSETGLQFPINSHYFQEYDKMEAQSSNAIHQIFLTVNPNLCSAVKDSIARLRRYASGETGPEKWNVSYVSSAVESFTLFSEIPNSFTNISHSHFPLVVSLNKFLMMLDGTTKDSFFDTFSDIKDITGGKRRIARSHVLEQLIASKEVTYDCFLSSYWPHFNVELTRNLDPSLVFSQIIYCIKGQFSNDEKASHRVMRKDYYLELSNKRGSLVTKVKREMIYKIYRNYEEKKNINGQYDISDLVNHLLEQFSRYGYDGQNIDFMYIDEVQDFTMKQIGLFKYLCANFQSGFLFAGDTAQTLCNDFRFEDIKCWFYNECQSRSGNVNSFQLTTNFRSHSGIIDLAESVLDVLYHFFPDSVDKLDSEKTELLGDMPVILQSGDLLDSIFNTIEFGSEQVILVRDVHNREKVLHQIGHRALVLTVKECKGLEFEDVLLYNFFEGSPSRNQWRILYEFMDHQKKATSSSCLSYPRFDIDKHNIFCSELKQLYVAITRTKNRLWIAESNEDFASPIFDYWKALGVVGVTKSDSSVVEKILVRCKPEDWNTRGKKFLNGGNYEMAILCFKRSGDVHMENCAHAALLQAEGSRKLLIDFKTAKCSLLNAADIYENIGEMELAASCFMKAKEYRKAGMIYLDNFHQPRFEDAGDCFCLAQCWSEAAKLYAQGICLSKCLSACIKGLHFVAGFSFLEQWPQPVSSSDRVDYIKSTVRAYCKLDGIDALWKFVKAFPDDAVDSLLASEDYDGALASARLRGEVLLEADILQKSRRYEESSRVMIFCAVEKMLWEDGNNGWPLKLSVQARDIVAEAKSIASLASSTVCSEADLLTNHTAHDVLSMHMKNGRSTQNLWENFLAARCVLDICLRAEVFDFYQGADITFDDRYKSRNALATLSAGSVSVQVLQFAWNLWNRTVQGILSYIQSFGTQDVKHTKYGELCMRYFGVRKLELKGVYVCANSRASWIRRWEHEHEHEQGLCAVENFAYINDTLFNSLAKKHWSSEIVSVGELVVKKLEELDLFFSSRRRCVIQRGLTAHRFYEVVLDFLKHVARFQSFLFTTFFPLDCCMGASLEQLSPSPVDVVLGKNLGSVCGRFEPTKFARILVFLLTRKPAGRVYERARELLGRDGSWQRLFDEATKFRPGVSRNATTPLVENFLALGNLDLQSQLLLLEHVLFSASLCGTGRGWFVTSRSSLSTFVSSKESVSYSEALAVSGIECLKHLPSCSPVYDLLLATARELLFVSHVRRATGGRIGEVVRFFRALLKRVVVLVGLVCLNSPQHLPKAKELLEEADGVLVGLPEKFLANFWNAREVRRWSLVQFGAALSRSMEAVDDWLVVVQFDGSSKPLRHLKPQYINYSVISRKARNLRS</sequence>
<dbReference type="Gene3D" id="3.40.50.300">
    <property type="entry name" value="P-loop containing nucleotide triphosphate hydrolases"/>
    <property type="match status" value="4"/>
</dbReference>
<feature type="domain" description="UvrD-like helicase C-terminal" evidence="8">
    <location>
        <begin position="1461"/>
        <end position="1556"/>
    </location>
</feature>
<evidence type="ECO:0000259" key="8">
    <source>
        <dbReference type="Pfam" id="PF13361"/>
    </source>
</evidence>
<keyword evidence="3" id="KW-0347">Helicase</keyword>
<dbReference type="GO" id="GO:0016787">
    <property type="term" value="F:hydrolase activity"/>
    <property type="evidence" value="ECO:0007669"/>
    <property type="project" value="UniProtKB-KW"/>
</dbReference>
<dbReference type="SUPFAM" id="SSF52540">
    <property type="entry name" value="P-loop containing nucleoside triphosphate hydrolases"/>
    <property type="match status" value="2"/>
</dbReference>
<dbReference type="InterPro" id="IPR011990">
    <property type="entry name" value="TPR-like_helical_dom_sf"/>
</dbReference>
<dbReference type="InterPro" id="IPR014016">
    <property type="entry name" value="UvrD-like_ATP-bd"/>
</dbReference>